<evidence type="ECO:0000256" key="3">
    <source>
        <dbReference type="ARBA" id="ARBA00022989"/>
    </source>
</evidence>
<dbReference type="InterPro" id="IPR009248">
    <property type="entry name" value="SbmA_BacA"/>
</dbReference>
<dbReference type="InterPro" id="IPR050835">
    <property type="entry name" value="ABC_transporter_sub-D"/>
</dbReference>
<dbReference type="PANTHER" id="PTHR11384:SF59">
    <property type="entry name" value="LYSOSOMAL COBALAMIN TRANSPORTER ABCD4"/>
    <property type="match status" value="1"/>
</dbReference>
<sequence>MFKSFFPHPKWFFGSLILWFVINIALWYSGGNSWGTFLGMPQGYASAELPIGVSRFWAPSFLWFYLWFFISTVIFALFWQFKSNNPWQRWSVWGSAFILFNIWFGVQVSLVVNAWYNPFYDLIQKMLSNGGGDVMLLYSGVMTFLYVAMVYVTTAVFNLFFVSHYIFRWRTAMNDYYTANWDKLRHIEGASQRIQEDTMRFARTMEGLGVSLVEALMTLLAFLPVLFSLSSHVKVLPLVGEIPHALMWAAVTWSVAGTVILMLVGYKLPGLEFNNQKVEAAYRKELVYGEDNAERADPVTLKELFSKVRFNYFRLYFHYAYFNMVRIWYMQLDNLYGLFVLFPSIAAGMITLGLMMQISNVFGKVRESFQYLIASWPTIIELLSIYKRLKAFESTLDQ</sequence>
<feature type="transmembrane region" description="Helical" evidence="5">
    <location>
        <begin position="62"/>
        <end position="81"/>
    </location>
</feature>
<feature type="transmembrane region" description="Helical" evidence="5">
    <location>
        <begin position="208"/>
        <end position="227"/>
    </location>
</feature>
<comment type="caution">
    <text evidence="6">The sequence shown here is derived from an EMBL/GenBank/DDBJ whole genome shotgun (WGS) entry which is preliminary data.</text>
</comment>
<proteinExistence type="predicted"/>
<keyword evidence="3 5" id="KW-1133">Transmembrane helix</keyword>
<keyword evidence="1" id="KW-0813">Transport</keyword>
<keyword evidence="4 5" id="KW-0472">Membrane</keyword>
<dbReference type="EMBL" id="SGSU01000012">
    <property type="protein sequence ID" value="RZG66197.1"/>
    <property type="molecule type" value="Genomic_DNA"/>
</dbReference>
<keyword evidence="2 5" id="KW-0812">Transmembrane</keyword>
<dbReference type="GO" id="GO:0005886">
    <property type="term" value="C:plasma membrane"/>
    <property type="evidence" value="ECO:0007669"/>
    <property type="project" value="TreeGrafter"/>
</dbReference>
<evidence type="ECO:0000313" key="7">
    <source>
        <dbReference type="Proteomes" id="UP000293483"/>
    </source>
</evidence>
<gene>
    <name evidence="6" type="primary">sbmA</name>
    <name evidence="6" type="ORF">EXE25_11905</name>
</gene>
<dbReference type="PANTHER" id="PTHR11384">
    <property type="entry name" value="ATP-BINDING CASSETTE, SUB-FAMILY D MEMBER"/>
    <property type="match status" value="1"/>
</dbReference>
<dbReference type="STRING" id="202951.GCA_001485025_02722"/>
<evidence type="ECO:0000313" key="6">
    <source>
        <dbReference type="EMBL" id="RZG66197.1"/>
    </source>
</evidence>
<evidence type="ECO:0000256" key="5">
    <source>
        <dbReference type="SAM" id="Phobius"/>
    </source>
</evidence>
<dbReference type="Proteomes" id="UP000293483">
    <property type="component" value="Unassembled WGS sequence"/>
</dbReference>
<dbReference type="GO" id="GO:1904680">
    <property type="term" value="F:peptide transmembrane transporter activity"/>
    <property type="evidence" value="ECO:0007669"/>
    <property type="project" value="InterPro"/>
</dbReference>
<dbReference type="RefSeq" id="WP_130146573.1">
    <property type="nucleotide sequence ID" value="NZ_SGSU01000012.1"/>
</dbReference>
<dbReference type="NCBIfam" id="NF008306">
    <property type="entry name" value="PRK11098.1"/>
    <property type="match status" value="1"/>
</dbReference>
<feature type="transmembrane region" description="Helical" evidence="5">
    <location>
        <begin position="335"/>
        <end position="356"/>
    </location>
</feature>
<evidence type="ECO:0000256" key="2">
    <source>
        <dbReference type="ARBA" id="ARBA00022692"/>
    </source>
</evidence>
<organism evidence="6 7">
    <name type="scientific">Acinetobacter bouvetii</name>
    <dbReference type="NCBI Taxonomy" id="202951"/>
    <lineage>
        <taxon>Bacteria</taxon>
        <taxon>Pseudomonadati</taxon>
        <taxon>Pseudomonadota</taxon>
        <taxon>Gammaproteobacteria</taxon>
        <taxon>Moraxellales</taxon>
        <taxon>Moraxellaceae</taxon>
        <taxon>Acinetobacter</taxon>
    </lineage>
</organism>
<feature type="transmembrane region" description="Helical" evidence="5">
    <location>
        <begin position="136"/>
        <end position="161"/>
    </location>
</feature>
<reference evidence="6 7" key="1">
    <citation type="submission" date="2019-02" db="EMBL/GenBank/DDBJ databases">
        <title>The Batch Genome Submission of Acinetobacter spp. strains.</title>
        <authorList>
            <person name="Qin J."/>
            <person name="Hu Y."/>
            <person name="Ye H."/>
            <person name="Wei L."/>
            <person name="Feng Y."/>
            <person name="Zong Z."/>
        </authorList>
    </citation>
    <scope>NUCLEOTIDE SEQUENCE [LARGE SCALE GENOMIC DNA]</scope>
    <source>
        <strain evidence="6 7">WCHABo060081</strain>
    </source>
</reference>
<dbReference type="AlphaFoldDB" id="A0A4Q7AVZ5"/>
<evidence type="ECO:0000256" key="1">
    <source>
        <dbReference type="ARBA" id="ARBA00022448"/>
    </source>
</evidence>
<feature type="transmembrane region" description="Helical" evidence="5">
    <location>
        <begin position="12"/>
        <end position="30"/>
    </location>
</feature>
<dbReference type="GO" id="GO:0015833">
    <property type="term" value="P:peptide transport"/>
    <property type="evidence" value="ECO:0007669"/>
    <property type="project" value="InterPro"/>
</dbReference>
<feature type="transmembrane region" description="Helical" evidence="5">
    <location>
        <begin position="93"/>
        <end position="116"/>
    </location>
</feature>
<accession>A0A4Q7AVZ5</accession>
<evidence type="ECO:0000256" key="4">
    <source>
        <dbReference type="ARBA" id="ARBA00023136"/>
    </source>
</evidence>
<dbReference type="Pfam" id="PF05992">
    <property type="entry name" value="SbmA_BacA"/>
    <property type="match status" value="1"/>
</dbReference>
<name>A0A4Q7AVZ5_9GAMM</name>
<feature type="transmembrane region" description="Helical" evidence="5">
    <location>
        <begin position="247"/>
        <end position="266"/>
    </location>
</feature>
<dbReference type="NCBIfam" id="NF009036">
    <property type="entry name" value="PRK12369.1"/>
    <property type="match status" value="1"/>
</dbReference>
<protein>
    <submittedName>
        <fullName evidence="6">Peptide antibiotic transporter SbmA</fullName>
    </submittedName>
</protein>